<feature type="region of interest" description="Disordered" evidence="7">
    <location>
        <begin position="202"/>
        <end position="224"/>
    </location>
</feature>
<dbReference type="GO" id="GO:0000287">
    <property type="term" value="F:magnesium ion binding"/>
    <property type="evidence" value="ECO:0007669"/>
    <property type="project" value="InterPro"/>
</dbReference>
<dbReference type="GO" id="GO:0004749">
    <property type="term" value="F:ribose phosphate diphosphokinase activity"/>
    <property type="evidence" value="ECO:0007669"/>
    <property type="project" value="UniProtKB-EC"/>
</dbReference>
<dbReference type="EMBL" id="LGUC01000001">
    <property type="protein sequence ID" value="KPN29637.1"/>
    <property type="molecule type" value="Genomic_DNA"/>
</dbReference>
<comment type="caution">
    <text evidence="9">The sequence shown here is derived from an EMBL/GenBank/DDBJ whole genome shotgun (WGS) entry which is preliminary data.</text>
</comment>
<dbReference type="InterPro" id="IPR005946">
    <property type="entry name" value="Rib-P_diPkinase"/>
</dbReference>
<evidence type="ECO:0000259" key="8">
    <source>
        <dbReference type="Pfam" id="PF13793"/>
    </source>
</evidence>
<sequence>MILPGSHSQSLSARLAAATDHDLASVRYERFPDGELCAALAEPDADALTDAHAVVVASTTTSDAHLELLQLQDAAREAGANKVTTVVPYMGYGRQDKAFKPGHPISARAVARAISTGTDRVLLVSPHEPDVAEFFDVPCELVEGAAQLAEPLPEALDDPVFVSPDEGAIDIAEQARDAYGDGAVDYFEKDRDYDTGAVEISPGTPTWPTGTWCSSTTWSPRGRR</sequence>
<dbReference type="AlphaFoldDB" id="A0A0P7H836"/>
<proteinExistence type="predicted"/>
<evidence type="ECO:0000256" key="6">
    <source>
        <dbReference type="ARBA" id="ARBA00022840"/>
    </source>
</evidence>
<dbReference type="GO" id="GO:0006164">
    <property type="term" value="P:purine nucleotide biosynthetic process"/>
    <property type="evidence" value="ECO:0007669"/>
    <property type="project" value="TreeGrafter"/>
</dbReference>
<dbReference type="GO" id="GO:0006015">
    <property type="term" value="P:5-phosphoribose 1-diphosphate biosynthetic process"/>
    <property type="evidence" value="ECO:0007669"/>
    <property type="project" value="TreeGrafter"/>
</dbReference>
<evidence type="ECO:0000256" key="4">
    <source>
        <dbReference type="ARBA" id="ARBA00022741"/>
    </source>
</evidence>
<dbReference type="PANTHER" id="PTHR10210:SF32">
    <property type="entry name" value="RIBOSE-PHOSPHATE PYROPHOSPHOKINASE 2"/>
    <property type="match status" value="1"/>
</dbReference>
<dbReference type="SUPFAM" id="SSF53271">
    <property type="entry name" value="PRTase-like"/>
    <property type="match status" value="1"/>
</dbReference>
<evidence type="ECO:0000256" key="3">
    <source>
        <dbReference type="ARBA" id="ARBA00022727"/>
    </source>
</evidence>
<dbReference type="STRING" id="699431.SY89_00351"/>
<evidence type="ECO:0000313" key="10">
    <source>
        <dbReference type="Proteomes" id="UP000050535"/>
    </source>
</evidence>
<keyword evidence="10" id="KW-1185">Reference proteome</keyword>
<dbReference type="Proteomes" id="UP000050535">
    <property type="component" value="Unassembled WGS sequence"/>
</dbReference>
<evidence type="ECO:0000256" key="2">
    <source>
        <dbReference type="ARBA" id="ARBA00022679"/>
    </source>
</evidence>
<dbReference type="GO" id="GO:0005737">
    <property type="term" value="C:cytoplasm"/>
    <property type="evidence" value="ECO:0007669"/>
    <property type="project" value="TreeGrafter"/>
</dbReference>
<dbReference type="Pfam" id="PF13793">
    <property type="entry name" value="Pribosyltran_N"/>
    <property type="match status" value="1"/>
</dbReference>
<dbReference type="EC" id="2.7.6.1" evidence="1"/>
<name>A0A0P7H836_9EURY</name>
<dbReference type="NCBIfam" id="TIGR01251">
    <property type="entry name" value="ribP_PPkin"/>
    <property type="match status" value="1"/>
</dbReference>
<keyword evidence="4" id="KW-0547">Nucleotide-binding</keyword>
<evidence type="ECO:0000313" key="9">
    <source>
        <dbReference type="EMBL" id="KPN29637.1"/>
    </source>
</evidence>
<dbReference type="GO" id="GO:0002189">
    <property type="term" value="C:ribose phosphate diphosphokinase complex"/>
    <property type="evidence" value="ECO:0007669"/>
    <property type="project" value="TreeGrafter"/>
</dbReference>
<gene>
    <name evidence="9" type="primary">prs_2</name>
    <name evidence="9" type="ORF">SY89_00351</name>
</gene>
<organism evidence="9 10">
    <name type="scientific">Halolamina pelagica</name>
    <dbReference type="NCBI Taxonomy" id="699431"/>
    <lineage>
        <taxon>Archaea</taxon>
        <taxon>Methanobacteriati</taxon>
        <taxon>Methanobacteriota</taxon>
        <taxon>Stenosarchaea group</taxon>
        <taxon>Halobacteria</taxon>
        <taxon>Halobacteriales</taxon>
        <taxon>Haloferacaceae</taxon>
    </lineage>
</organism>
<evidence type="ECO:0000256" key="5">
    <source>
        <dbReference type="ARBA" id="ARBA00022777"/>
    </source>
</evidence>
<keyword evidence="6" id="KW-0067">ATP-binding</keyword>
<feature type="domain" description="Ribose-phosphate pyrophosphokinase N-terminal" evidence="8">
    <location>
        <begin position="2"/>
        <end position="115"/>
    </location>
</feature>
<evidence type="ECO:0000256" key="1">
    <source>
        <dbReference type="ARBA" id="ARBA00013247"/>
    </source>
</evidence>
<reference evidence="10" key="1">
    <citation type="submission" date="2013-11" db="EMBL/GenBank/DDBJ databases">
        <authorList>
            <person name="Hoang H.T."/>
            <person name="Killian M.L."/>
            <person name="Madson D.M."/>
            <person name="Arruda P.H.E."/>
            <person name="Sun D."/>
            <person name="Schwartz K.J."/>
            <person name="Yoon K."/>
        </authorList>
    </citation>
    <scope>NUCLEOTIDE SEQUENCE [LARGE SCALE GENOMIC DNA]</scope>
    <source>
        <strain evidence="10">CDK2</strain>
    </source>
</reference>
<evidence type="ECO:0000256" key="7">
    <source>
        <dbReference type="SAM" id="MobiDB-lite"/>
    </source>
</evidence>
<dbReference type="GO" id="GO:0005524">
    <property type="term" value="F:ATP binding"/>
    <property type="evidence" value="ECO:0007669"/>
    <property type="project" value="UniProtKB-KW"/>
</dbReference>
<dbReference type="PANTHER" id="PTHR10210">
    <property type="entry name" value="RIBOSE-PHOSPHATE DIPHOSPHOKINASE FAMILY MEMBER"/>
    <property type="match status" value="1"/>
</dbReference>
<dbReference type="InterPro" id="IPR029099">
    <property type="entry name" value="Pribosyltran_N"/>
</dbReference>
<dbReference type="InterPro" id="IPR029057">
    <property type="entry name" value="PRTase-like"/>
</dbReference>
<keyword evidence="3" id="KW-0545">Nucleotide biosynthesis</keyword>
<keyword evidence="5 9" id="KW-0418">Kinase</keyword>
<dbReference type="PATRIC" id="fig|699431.3.peg.372"/>
<keyword evidence="2 9" id="KW-0808">Transferase</keyword>
<dbReference type="SMART" id="SM01400">
    <property type="entry name" value="Pribosyltran_N"/>
    <property type="match status" value="1"/>
</dbReference>
<dbReference type="Gene3D" id="3.40.50.2020">
    <property type="match status" value="1"/>
</dbReference>
<dbReference type="GO" id="GO:0016301">
    <property type="term" value="F:kinase activity"/>
    <property type="evidence" value="ECO:0007669"/>
    <property type="project" value="UniProtKB-KW"/>
</dbReference>
<accession>A0A0P7H836</accession>
<protein>
    <recommendedName>
        <fullName evidence="1">ribose-phosphate diphosphokinase</fullName>
        <ecNumber evidence="1">2.7.6.1</ecNumber>
    </recommendedName>
</protein>